<comment type="caution">
    <text evidence="2">The sequence shown here is derived from an EMBL/GenBank/DDBJ whole genome shotgun (WGS) entry which is preliminary data.</text>
</comment>
<dbReference type="GO" id="GO:0003824">
    <property type="term" value="F:catalytic activity"/>
    <property type="evidence" value="ECO:0007669"/>
    <property type="project" value="InterPro"/>
</dbReference>
<dbReference type="PANTHER" id="PTHR33395:SF21">
    <property type="entry name" value="PERICARDIN"/>
    <property type="match status" value="1"/>
</dbReference>
<dbReference type="AlphaFoldDB" id="A0AAD9JFU9"/>
<evidence type="ECO:0000313" key="3">
    <source>
        <dbReference type="Proteomes" id="UP001208570"/>
    </source>
</evidence>
<reference evidence="2" key="1">
    <citation type="journal article" date="2023" name="Mol. Biol. Evol.">
        <title>Third-Generation Sequencing Reveals the Adaptive Role of the Epigenome in Three Deep-Sea Polychaetes.</title>
        <authorList>
            <person name="Perez M."/>
            <person name="Aroh O."/>
            <person name="Sun Y."/>
            <person name="Lan Y."/>
            <person name="Juniper S.K."/>
            <person name="Young C.R."/>
            <person name="Angers B."/>
            <person name="Qian P.Y."/>
        </authorList>
    </citation>
    <scope>NUCLEOTIDE SEQUENCE</scope>
    <source>
        <strain evidence="2">P08H-3</strain>
    </source>
</reference>
<protein>
    <recommendedName>
        <fullName evidence="1">Endonuclease/exonuclease/phosphatase domain-containing protein</fullName>
    </recommendedName>
</protein>
<gene>
    <name evidence="2" type="ORF">LSH36_347g00039</name>
</gene>
<dbReference type="GO" id="GO:0007508">
    <property type="term" value="P:larval heart development"/>
    <property type="evidence" value="ECO:0007669"/>
    <property type="project" value="TreeGrafter"/>
</dbReference>
<dbReference type="GO" id="GO:0031012">
    <property type="term" value="C:extracellular matrix"/>
    <property type="evidence" value="ECO:0007669"/>
    <property type="project" value="TreeGrafter"/>
</dbReference>
<dbReference type="PANTHER" id="PTHR33395">
    <property type="entry name" value="TRANSCRIPTASE, PUTATIVE-RELATED-RELATED"/>
    <property type="match status" value="1"/>
</dbReference>
<evidence type="ECO:0000313" key="2">
    <source>
        <dbReference type="EMBL" id="KAK2151881.1"/>
    </source>
</evidence>
<dbReference type="EMBL" id="JAODUP010000347">
    <property type="protein sequence ID" value="KAK2151881.1"/>
    <property type="molecule type" value="Genomic_DNA"/>
</dbReference>
<dbReference type="GO" id="GO:0061343">
    <property type="term" value="P:cell adhesion involved in heart morphogenesis"/>
    <property type="evidence" value="ECO:0007669"/>
    <property type="project" value="TreeGrafter"/>
</dbReference>
<dbReference type="Proteomes" id="UP001208570">
    <property type="component" value="Unassembled WGS sequence"/>
</dbReference>
<sequence>MGDLDHPEIDWNTKTTEKGMYHCSQLFLDAMRDAYLIQHLDTPTRFRHGQNPHILDLLFTIEDNMVSNVEHHAGLGLSDHVIITCNQQVSLQNQKKVEPHHFRYHKGNYKKMNQNLLEIDWETDLNILTPEDAWTFYSSMLNEEIHTKISSQ</sequence>
<name>A0AAD9JFU9_9ANNE</name>
<dbReference type="InterPro" id="IPR005135">
    <property type="entry name" value="Endo/exonuclease/phosphatase"/>
</dbReference>
<organism evidence="2 3">
    <name type="scientific">Paralvinella palmiformis</name>
    <dbReference type="NCBI Taxonomy" id="53620"/>
    <lineage>
        <taxon>Eukaryota</taxon>
        <taxon>Metazoa</taxon>
        <taxon>Spiralia</taxon>
        <taxon>Lophotrochozoa</taxon>
        <taxon>Annelida</taxon>
        <taxon>Polychaeta</taxon>
        <taxon>Sedentaria</taxon>
        <taxon>Canalipalpata</taxon>
        <taxon>Terebellida</taxon>
        <taxon>Terebelliformia</taxon>
        <taxon>Alvinellidae</taxon>
        <taxon>Paralvinella</taxon>
    </lineage>
</organism>
<keyword evidence="3" id="KW-1185">Reference proteome</keyword>
<dbReference type="Pfam" id="PF14529">
    <property type="entry name" value="Exo_endo_phos_2"/>
    <property type="match status" value="1"/>
</dbReference>
<accession>A0AAD9JFU9</accession>
<evidence type="ECO:0000259" key="1">
    <source>
        <dbReference type="Pfam" id="PF14529"/>
    </source>
</evidence>
<feature type="domain" description="Endonuclease/exonuclease/phosphatase" evidence="1">
    <location>
        <begin position="1"/>
        <end position="83"/>
    </location>
</feature>
<proteinExistence type="predicted"/>